<dbReference type="InterPro" id="IPR047589">
    <property type="entry name" value="DUF11_rpt"/>
</dbReference>
<feature type="compositionally biased region" description="Acidic residues" evidence="1">
    <location>
        <begin position="209"/>
        <end position="219"/>
    </location>
</feature>
<evidence type="ECO:0000259" key="3">
    <source>
        <dbReference type="Pfam" id="PF01345"/>
    </source>
</evidence>
<accession>A0A367G0I3</accession>
<comment type="caution">
    <text evidence="4">The sequence shown here is derived from an EMBL/GenBank/DDBJ whole genome shotgun (WGS) entry which is preliminary data.</text>
</comment>
<keyword evidence="2" id="KW-1133">Transmembrane helix</keyword>
<dbReference type="AlphaFoldDB" id="A0A367G0I3"/>
<dbReference type="EMBL" id="PSQG01000010">
    <property type="protein sequence ID" value="RCH44018.1"/>
    <property type="molecule type" value="Genomic_DNA"/>
</dbReference>
<feature type="domain" description="DUF11" evidence="3">
    <location>
        <begin position="470"/>
        <end position="584"/>
    </location>
</feature>
<dbReference type="NCBIfam" id="TIGR01451">
    <property type="entry name" value="B_ant_repeat"/>
    <property type="match status" value="1"/>
</dbReference>
<dbReference type="PANTHER" id="PTHR34819:SF3">
    <property type="entry name" value="CELL SURFACE PROTEIN"/>
    <property type="match status" value="1"/>
</dbReference>
<evidence type="ECO:0000313" key="4">
    <source>
        <dbReference type="EMBL" id="RCH44018.1"/>
    </source>
</evidence>
<name>A0A367G0I3_9FIRM</name>
<organism evidence="4 5">
    <name type="scientific">Blautia obeum</name>
    <dbReference type="NCBI Taxonomy" id="40520"/>
    <lineage>
        <taxon>Bacteria</taxon>
        <taxon>Bacillati</taxon>
        <taxon>Bacillota</taxon>
        <taxon>Clostridia</taxon>
        <taxon>Lachnospirales</taxon>
        <taxon>Lachnospiraceae</taxon>
        <taxon>Blautia</taxon>
    </lineage>
</organism>
<feature type="compositionally biased region" description="Basic and acidic residues" evidence="1">
    <location>
        <begin position="130"/>
        <end position="140"/>
    </location>
</feature>
<keyword evidence="2" id="KW-0812">Transmembrane</keyword>
<protein>
    <recommendedName>
        <fullName evidence="3">DUF11 domain-containing protein</fullName>
    </recommendedName>
</protein>
<feature type="compositionally biased region" description="Acidic residues" evidence="1">
    <location>
        <begin position="97"/>
        <end position="129"/>
    </location>
</feature>
<dbReference type="RefSeq" id="WP_114002104.1">
    <property type="nucleotide sequence ID" value="NZ_PSQG01000010.1"/>
</dbReference>
<feature type="region of interest" description="Disordered" evidence="1">
    <location>
        <begin position="95"/>
        <end position="160"/>
    </location>
</feature>
<proteinExistence type="predicted"/>
<feature type="region of interest" description="Disordered" evidence="1">
    <location>
        <begin position="182"/>
        <end position="220"/>
    </location>
</feature>
<feature type="transmembrane region" description="Helical" evidence="2">
    <location>
        <begin position="633"/>
        <end position="651"/>
    </location>
</feature>
<dbReference type="Proteomes" id="UP000253208">
    <property type="component" value="Unassembled WGS sequence"/>
</dbReference>
<dbReference type="InterPro" id="IPR051172">
    <property type="entry name" value="Chlamydia_OmcB"/>
</dbReference>
<dbReference type="PANTHER" id="PTHR34819">
    <property type="entry name" value="LARGE CYSTEINE-RICH PERIPLASMIC PROTEIN OMCB"/>
    <property type="match status" value="1"/>
</dbReference>
<sequence>MKNRIWKQMKKAGIVTVLAGAMLGGTIEPKLTLGADFLPGQAPFIDQSVFWKDIESGQAELGIRIRGLNEWLSGRRFSEDKEKNEKWDDELQKIEDSSVEQEEEIEPELPEDDLQQEEEPEQELPEDDWQQEKEPEQELPKDEDDLQQEEKAEQELPVDKVVEGIGIEMEEAYEHVEQLASGETVQPEDEEQEKTGPLTPEGTASGEENLGDEEEYESEEIQKLTLVTYISEYFVPETDSVPKNMAAQQISVRSQSGEATEITKLESVLNVEQNGQDEIFFRIPLILRQEYRFPAEKSSYPVTQEEPLQKDCTGAGTFLMTEENGEELVIAEGISPMLDVEAAEADMELSVIAQNEKMKAGQTIRYQVEIANTGKLDLADIRLTSSLSCPKIRQLWEDAEGLLTEGAVAEFAELKAGESRSFYVQAPLLDEQEKDLEHQVEAEARVKDRADEVIRKNASTINGLEALKADLSVKKTADKETAAPGETVTYQICIVNTGEKTLHSVVGTERFQAAGIHAQFLEQEGVTLNSSRTKAMIQQIPPGEAVSLQAVVKIPGKTADQKLFNQVTVTSQETGERLMEASASVMVKGEVAITPEEGLPLQGDDQGPASGQIQMARTASTHPKTGDDTRRDLWTLLAVTALVTVLGGIWLRKKYADIYGKS</sequence>
<reference evidence="4 5" key="1">
    <citation type="submission" date="2018-02" db="EMBL/GenBank/DDBJ databases">
        <title>Complete genome sequencing of Faecalibacterium prausnitzii strains isolated from the human gut.</title>
        <authorList>
            <person name="Fitzgerald B.C."/>
            <person name="Shkoporov A.N."/>
            <person name="Ross P.R."/>
            <person name="Hill C."/>
        </authorList>
    </citation>
    <scope>NUCLEOTIDE SEQUENCE [LARGE SCALE GENOMIC DNA]</scope>
    <source>
        <strain evidence="4 5">APC942/31-1</strain>
    </source>
</reference>
<dbReference type="InterPro" id="IPR001434">
    <property type="entry name" value="OmcB-like_DUF11"/>
</dbReference>
<gene>
    <name evidence="4" type="ORF">C4886_08470</name>
</gene>
<evidence type="ECO:0000313" key="5">
    <source>
        <dbReference type="Proteomes" id="UP000253208"/>
    </source>
</evidence>
<keyword evidence="2" id="KW-0472">Membrane</keyword>
<feature type="compositionally biased region" description="Basic and acidic residues" evidence="1">
    <location>
        <begin position="148"/>
        <end position="160"/>
    </location>
</feature>
<dbReference type="Pfam" id="PF01345">
    <property type="entry name" value="DUF11"/>
    <property type="match status" value="1"/>
</dbReference>
<evidence type="ECO:0000256" key="1">
    <source>
        <dbReference type="SAM" id="MobiDB-lite"/>
    </source>
</evidence>
<evidence type="ECO:0000256" key="2">
    <source>
        <dbReference type="SAM" id="Phobius"/>
    </source>
</evidence>